<dbReference type="PANTHER" id="PTHR37484">
    <property type="entry name" value="ROD SHAPE-DETERMINING PROTEIN MRED"/>
    <property type="match status" value="1"/>
</dbReference>
<dbReference type="EMBL" id="FLRC01000009">
    <property type="protein sequence ID" value="SBT24485.1"/>
    <property type="molecule type" value="Genomic_DNA"/>
</dbReference>
<reference evidence="10 11" key="2">
    <citation type="submission" date="2017-08" db="EMBL/GenBank/DDBJ databases">
        <authorList>
            <person name="de Groot N.N."/>
        </authorList>
    </citation>
    <scope>NUCLEOTIDE SEQUENCE [LARGE SCALE GENOMIC DNA]</scope>
    <source>
        <strain evidence="10">Orrdi1</strain>
    </source>
</reference>
<evidence type="ECO:0000313" key="9">
    <source>
        <dbReference type="EMBL" id="SBT24485.1"/>
    </source>
</evidence>
<accession>A0A1C3JZ99</accession>
<evidence type="ECO:0000256" key="3">
    <source>
        <dbReference type="ARBA" id="ARBA00022475"/>
    </source>
</evidence>
<dbReference type="Proteomes" id="UP000078558">
    <property type="component" value="Chromosome I"/>
</dbReference>
<dbReference type="InterPro" id="IPR026034">
    <property type="entry name" value="MreD_proteobac"/>
</dbReference>
<reference evidence="9 11" key="1">
    <citation type="submission" date="2016-06" db="EMBL/GenBank/DDBJ databases">
        <authorList>
            <person name="Kjaerup R.B."/>
            <person name="Dalgaard T.S."/>
            <person name="Juul-Madsen H.R."/>
        </authorList>
    </citation>
    <scope>NUCLEOTIDE SEQUENCE [LARGE SCALE GENOMIC DNA]</scope>
    <source>
        <strain evidence="9">Orrdi1</strain>
    </source>
</reference>
<keyword evidence="4 8" id="KW-0812">Transmembrane</keyword>
<feature type="transmembrane region" description="Helical" evidence="8">
    <location>
        <begin position="99"/>
        <end position="120"/>
    </location>
</feature>
<keyword evidence="7 8" id="KW-0472">Membrane</keyword>
<evidence type="ECO:0000256" key="7">
    <source>
        <dbReference type="ARBA" id="ARBA00023136"/>
    </source>
</evidence>
<feature type="transmembrane region" description="Helical" evidence="8">
    <location>
        <begin position="7"/>
        <end position="27"/>
    </location>
</feature>
<dbReference type="EMBL" id="LT907988">
    <property type="protein sequence ID" value="SOE52302.1"/>
    <property type="molecule type" value="Genomic_DNA"/>
</dbReference>
<evidence type="ECO:0000256" key="2">
    <source>
        <dbReference type="ARBA" id="ARBA00007776"/>
    </source>
</evidence>
<sequence length="162" mass="18413">MRPARGMFVWGTVLFVWLISLLPWRLWPAAPDLLLLVLAFWCAHEPRRVGMMAAFVFGLLMDVHDARLLGEHALIYTLVAYGTIVLHRRLQRFDLFAQALHMMPVFVVAQLFGLALHAWLTGAWPGWHWTLGPAVTAALWPVVGWLLQLPQRHSEDTEASKG</sequence>
<comment type="subcellular location">
    <subcellularLocation>
        <location evidence="1">Cell membrane</location>
        <topology evidence="1">Multi-pass membrane protein</topology>
    </subcellularLocation>
</comment>
<gene>
    <name evidence="9" type="ORF">ODI_03111</name>
    <name evidence="10" type="ORF">ODI_R4064</name>
</gene>
<evidence type="ECO:0000256" key="4">
    <source>
        <dbReference type="ARBA" id="ARBA00022692"/>
    </source>
</evidence>
<proteinExistence type="inferred from homology"/>
<keyword evidence="3" id="KW-1003">Cell membrane</keyword>
<evidence type="ECO:0000256" key="6">
    <source>
        <dbReference type="ARBA" id="ARBA00022989"/>
    </source>
</evidence>
<dbReference type="GO" id="GO:0008360">
    <property type="term" value="P:regulation of cell shape"/>
    <property type="evidence" value="ECO:0007669"/>
    <property type="project" value="UniProtKB-KW"/>
</dbReference>
<comment type="similarity">
    <text evidence="2">Belongs to the MreD family.</text>
</comment>
<keyword evidence="5" id="KW-0133">Cell shape</keyword>
<evidence type="ECO:0000313" key="11">
    <source>
        <dbReference type="Proteomes" id="UP000078558"/>
    </source>
</evidence>
<dbReference type="KEGG" id="odi:ODI_R4064"/>
<keyword evidence="6 8" id="KW-1133">Transmembrane helix</keyword>
<evidence type="ECO:0000313" key="10">
    <source>
        <dbReference type="EMBL" id="SOE52302.1"/>
    </source>
</evidence>
<dbReference type="PANTHER" id="PTHR37484:SF1">
    <property type="entry name" value="ROD SHAPE-DETERMINING PROTEIN MRED"/>
    <property type="match status" value="1"/>
</dbReference>
<dbReference type="GO" id="GO:0005886">
    <property type="term" value="C:plasma membrane"/>
    <property type="evidence" value="ECO:0007669"/>
    <property type="project" value="UniProtKB-SubCell"/>
</dbReference>
<evidence type="ECO:0000256" key="8">
    <source>
        <dbReference type="SAM" id="Phobius"/>
    </source>
</evidence>
<feature type="transmembrane region" description="Helical" evidence="8">
    <location>
        <begin position="68"/>
        <end position="87"/>
    </location>
</feature>
<feature type="transmembrane region" description="Helical" evidence="8">
    <location>
        <begin position="126"/>
        <end position="147"/>
    </location>
</feature>
<keyword evidence="11" id="KW-1185">Reference proteome</keyword>
<dbReference type="PIRSF" id="PIRSF018472">
    <property type="entry name" value="MreD_proteobac"/>
    <property type="match status" value="1"/>
</dbReference>
<dbReference type="AlphaFoldDB" id="A0A1C3JZ99"/>
<dbReference type="InterPro" id="IPR007227">
    <property type="entry name" value="Cell_shape_determining_MreD"/>
</dbReference>
<evidence type="ECO:0000256" key="5">
    <source>
        <dbReference type="ARBA" id="ARBA00022960"/>
    </source>
</evidence>
<dbReference type="Pfam" id="PF04093">
    <property type="entry name" value="MreD"/>
    <property type="match status" value="1"/>
</dbReference>
<dbReference type="STRING" id="1851544.ODI_03111"/>
<organism evidence="9 11">
    <name type="scientific">Orrella dioscoreae</name>
    <dbReference type="NCBI Taxonomy" id="1851544"/>
    <lineage>
        <taxon>Bacteria</taxon>
        <taxon>Pseudomonadati</taxon>
        <taxon>Pseudomonadota</taxon>
        <taxon>Betaproteobacteria</taxon>
        <taxon>Burkholderiales</taxon>
        <taxon>Alcaligenaceae</taxon>
        <taxon>Orrella</taxon>
    </lineage>
</organism>
<evidence type="ECO:0000256" key="1">
    <source>
        <dbReference type="ARBA" id="ARBA00004651"/>
    </source>
</evidence>
<name>A0A1C3JZ99_9BURK</name>
<dbReference type="NCBIfam" id="TIGR03426">
    <property type="entry name" value="shape_MreD"/>
    <property type="match status" value="1"/>
</dbReference>
<protein>
    <submittedName>
        <fullName evidence="9">Rod shape-determining protein MreD</fullName>
    </submittedName>
</protein>